<name>U5QDE2_GLOK1</name>
<dbReference type="Gene3D" id="3.20.20.80">
    <property type="entry name" value="Glycosidases"/>
    <property type="match status" value="1"/>
</dbReference>
<dbReference type="HOGENOM" id="CLU_936155_0_0_3"/>
<dbReference type="KEGG" id="glj:GKIL_0607"/>
<dbReference type="Proteomes" id="UP000017396">
    <property type="component" value="Chromosome"/>
</dbReference>
<dbReference type="AlphaFoldDB" id="U5QDE2"/>
<organism evidence="1 2">
    <name type="scientific">Gloeobacter kilaueensis (strain ATCC BAA-2537 / CCAP 1431/1 / ULC 316 / JS1)</name>
    <dbReference type="NCBI Taxonomy" id="1183438"/>
    <lineage>
        <taxon>Bacteria</taxon>
        <taxon>Bacillati</taxon>
        <taxon>Cyanobacteriota</taxon>
        <taxon>Cyanophyceae</taxon>
        <taxon>Gloeobacterales</taxon>
        <taxon>Gloeobacteraceae</taxon>
        <taxon>Gloeobacter</taxon>
    </lineage>
</organism>
<reference evidence="1 2" key="1">
    <citation type="journal article" date="2013" name="PLoS ONE">
        <title>Cultivation and Complete Genome Sequencing of Gloeobacter kilaueensis sp. nov., from a Lava Cave in Kilauea Caldera, Hawai'i.</title>
        <authorList>
            <person name="Saw J.H."/>
            <person name="Schatz M."/>
            <person name="Brown M.V."/>
            <person name="Kunkel D.D."/>
            <person name="Foster J.S."/>
            <person name="Shick H."/>
            <person name="Christensen S."/>
            <person name="Hou S."/>
            <person name="Wan X."/>
            <person name="Donachie S.P."/>
        </authorList>
    </citation>
    <scope>NUCLEOTIDE SEQUENCE [LARGE SCALE GENOMIC DNA]</scope>
    <source>
        <strain evidence="2">JS</strain>
    </source>
</reference>
<protein>
    <submittedName>
        <fullName evidence="1">Uncharacterized protein</fullName>
    </submittedName>
</protein>
<gene>
    <name evidence="1" type="ORF">GKIL_0607</name>
</gene>
<sequence>MQAIRALLLFSLLCIWPIMPVQAGSFIHGVFAGYETNIDTANTPMRRDGITAVRLWTDIAWSSFDPNEASFEQAVALKSLGYKVTLLLQTSAVPTYQQARAYFDWVQTVPGLKDAVDNWEILNELNNSQYWAGNAQQYVDNVLKAAWDSFHPAGEKVVGASTTAWQADSSGVYGWKTTYNQALVDAGYLNYVDYANVHPYTNTTDEMESWLAAIAPIYGSKPILATEFNFKRMNDWNEWADALKSVYPTIYSTLAGVFYYRLLQSGSEGGWPGLLTTDYQPQQPFYQTWKQLTRYQP</sequence>
<dbReference type="SUPFAM" id="SSF51445">
    <property type="entry name" value="(Trans)glycosidases"/>
    <property type="match status" value="1"/>
</dbReference>
<keyword evidence="2" id="KW-1185">Reference proteome</keyword>
<dbReference type="OrthoDB" id="9776971at2"/>
<dbReference type="RefSeq" id="WP_023171892.1">
    <property type="nucleotide sequence ID" value="NC_022600.1"/>
</dbReference>
<proteinExistence type="predicted"/>
<dbReference type="EMBL" id="CP003587">
    <property type="protein sequence ID" value="AGY56853.1"/>
    <property type="molecule type" value="Genomic_DNA"/>
</dbReference>
<accession>U5QDE2</accession>
<dbReference type="InterPro" id="IPR017853">
    <property type="entry name" value="GH"/>
</dbReference>
<evidence type="ECO:0000313" key="1">
    <source>
        <dbReference type="EMBL" id="AGY56853.1"/>
    </source>
</evidence>
<evidence type="ECO:0000313" key="2">
    <source>
        <dbReference type="Proteomes" id="UP000017396"/>
    </source>
</evidence>